<dbReference type="AlphaFoldDB" id="A0A146JZV9"/>
<accession>A0A146JZV9</accession>
<feature type="coiled-coil region" evidence="1">
    <location>
        <begin position="265"/>
        <end position="296"/>
    </location>
</feature>
<sequence length="335" mass="38990">SNDQKAKSAQQLKIEQMNKQNLLLRQQLVQSKKTVPPSTYKQVPVQKQPQSQKKPQNDQKLLKQKSVDHLVKFIKNNDLAELVQQTEPLVDDFMQNSDQALQRRVLELERLLDFNQVQLSSLSQIQAEVQTFQKTNLQIAQILNLHNTVNLPLQLKEFISGLKNENLQIKQNLAKSESQNQILLKKVQFLESKTAKMPLSVQKLQNENQSLKTQLKDLQHGEFIEQLTLIRNENEKFKIDSQKMNEQIGQIIKEVESQTEQTVFLTQHNEKLEKFIVQLQREKQEAEEKLQQMINGSIDKNDTEKSYIVQAPTRNKNEGEVGLEDLTYEPQFDQK</sequence>
<proteinExistence type="predicted"/>
<protein>
    <submittedName>
        <fullName evidence="3">Uncharacterized protein</fullName>
    </submittedName>
</protein>
<evidence type="ECO:0000256" key="2">
    <source>
        <dbReference type="SAM" id="MobiDB-lite"/>
    </source>
</evidence>
<feature type="compositionally biased region" description="Low complexity" evidence="2">
    <location>
        <begin position="41"/>
        <end position="54"/>
    </location>
</feature>
<feature type="region of interest" description="Disordered" evidence="2">
    <location>
        <begin position="312"/>
        <end position="335"/>
    </location>
</feature>
<feature type="region of interest" description="Disordered" evidence="2">
    <location>
        <begin position="32"/>
        <end position="60"/>
    </location>
</feature>
<feature type="coiled-coil region" evidence="1">
    <location>
        <begin position="159"/>
        <end position="221"/>
    </location>
</feature>
<evidence type="ECO:0000313" key="3">
    <source>
        <dbReference type="EMBL" id="JAP88899.1"/>
    </source>
</evidence>
<dbReference type="EMBL" id="GDID01007707">
    <property type="protein sequence ID" value="JAP88899.1"/>
    <property type="molecule type" value="Transcribed_RNA"/>
</dbReference>
<name>A0A146JZV9_9EUKA</name>
<reference evidence="3" key="1">
    <citation type="submission" date="2015-07" db="EMBL/GenBank/DDBJ databases">
        <title>Adaptation to a free-living lifestyle via gene acquisitions in the diplomonad Trepomonas sp. PC1.</title>
        <authorList>
            <person name="Xu F."/>
            <person name="Jerlstrom-Hultqvist J."/>
            <person name="Kolisko M."/>
            <person name="Simpson A.G.B."/>
            <person name="Roger A.J."/>
            <person name="Svard S.G."/>
            <person name="Andersson J.O."/>
        </authorList>
    </citation>
    <scope>NUCLEOTIDE SEQUENCE</scope>
    <source>
        <strain evidence="3">PC1</strain>
    </source>
</reference>
<keyword evidence="1" id="KW-0175">Coiled coil</keyword>
<dbReference type="Gene3D" id="1.20.5.170">
    <property type="match status" value="1"/>
</dbReference>
<gene>
    <name evidence="3" type="ORF">TPC1_31606</name>
</gene>
<feature type="non-terminal residue" evidence="3">
    <location>
        <position position="1"/>
    </location>
</feature>
<organism evidence="3">
    <name type="scientific">Trepomonas sp. PC1</name>
    <dbReference type="NCBI Taxonomy" id="1076344"/>
    <lineage>
        <taxon>Eukaryota</taxon>
        <taxon>Metamonada</taxon>
        <taxon>Diplomonadida</taxon>
        <taxon>Hexamitidae</taxon>
        <taxon>Hexamitinae</taxon>
        <taxon>Trepomonas</taxon>
    </lineage>
</organism>
<evidence type="ECO:0000256" key="1">
    <source>
        <dbReference type="SAM" id="Coils"/>
    </source>
</evidence>